<keyword evidence="8" id="KW-1015">Disulfide bond</keyword>
<feature type="domain" description="Vitamin K epoxide reductase" evidence="11">
    <location>
        <begin position="24"/>
        <end position="151"/>
    </location>
</feature>
<keyword evidence="9" id="KW-0676">Redox-active center</keyword>
<keyword evidence="4" id="KW-0874">Quinone</keyword>
<dbReference type="GO" id="GO:0048038">
    <property type="term" value="F:quinone binding"/>
    <property type="evidence" value="ECO:0007669"/>
    <property type="project" value="UniProtKB-KW"/>
</dbReference>
<dbReference type="GO" id="GO:0016491">
    <property type="term" value="F:oxidoreductase activity"/>
    <property type="evidence" value="ECO:0007669"/>
    <property type="project" value="UniProtKB-KW"/>
</dbReference>
<dbReference type="RefSeq" id="WP_089679447.1">
    <property type="nucleotide sequence ID" value="NZ_FNFO01000002.1"/>
</dbReference>
<gene>
    <name evidence="12" type="ORF">SAMN05421823_102106</name>
</gene>
<keyword evidence="6" id="KW-0560">Oxidoreductase</keyword>
<evidence type="ECO:0000256" key="10">
    <source>
        <dbReference type="SAM" id="Phobius"/>
    </source>
</evidence>
<evidence type="ECO:0000256" key="1">
    <source>
        <dbReference type="ARBA" id="ARBA00004141"/>
    </source>
</evidence>
<dbReference type="AlphaFoldDB" id="A0A1G8ZVW5"/>
<evidence type="ECO:0000256" key="4">
    <source>
        <dbReference type="ARBA" id="ARBA00022719"/>
    </source>
</evidence>
<dbReference type="OrthoDB" id="853192at2"/>
<reference evidence="12 13" key="1">
    <citation type="submission" date="2016-10" db="EMBL/GenBank/DDBJ databases">
        <authorList>
            <person name="de Groot N.N."/>
        </authorList>
    </citation>
    <scope>NUCLEOTIDE SEQUENCE [LARGE SCALE GENOMIC DNA]</scope>
    <source>
        <strain evidence="12 13">DSM 25186</strain>
    </source>
</reference>
<evidence type="ECO:0000256" key="7">
    <source>
        <dbReference type="ARBA" id="ARBA00023136"/>
    </source>
</evidence>
<dbReference type="EMBL" id="FNFO01000002">
    <property type="protein sequence ID" value="SDK19272.1"/>
    <property type="molecule type" value="Genomic_DNA"/>
</dbReference>
<feature type="transmembrane region" description="Helical" evidence="10">
    <location>
        <begin position="24"/>
        <end position="42"/>
    </location>
</feature>
<comment type="subcellular location">
    <subcellularLocation>
        <location evidence="1">Membrane</location>
        <topology evidence="1">Multi-pass membrane protein</topology>
    </subcellularLocation>
</comment>
<evidence type="ECO:0000313" key="12">
    <source>
        <dbReference type="EMBL" id="SDK19272.1"/>
    </source>
</evidence>
<keyword evidence="5 10" id="KW-1133">Transmembrane helix</keyword>
<keyword evidence="13" id="KW-1185">Reference proteome</keyword>
<evidence type="ECO:0000256" key="6">
    <source>
        <dbReference type="ARBA" id="ARBA00023002"/>
    </source>
</evidence>
<protein>
    <submittedName>
        <fullName evidence="12">Vitamin K epoxide reductase family protein</fullName>
    </submittedName>
</protein>
<feature type="transmembrane region" description="Helical" evidence="10">
    <location>
        <begin position="102"/>
        <end position="123"/>
    </location>
</feature>
<evidence type="ECO:0000259" key="11">
    <source>
        <dbReference type="Pfam" id="PF07884"/>
    </source>
</evidence>
<sequence>MNLSALIHTLRHKQSPSLTRRRRLILLAAVGLVDFSLISLYQTGVIRRLPDLPGKLFDSNAVNASEEAYQFGVPDGPISAGVYALNMLLAAYKGDAAHGRPLWSDVALAGTVMLNSVGAALYLKNMITVQKKACLYCLTGAALNFVMTPLALAELRERLQNK</sequence>
<evidence type="ECO:0000313" key="13">
    <source>
        <dbReference type="Proteomes" id="UP000198510"/>
    </source>
</evidence>
<dbReference type="InterPro" id="IPR038354">
    <property type="entry name" value="VKOR_sf"/>
</dbReference>
<accession>A0A1G8ZVW5</accession>
<organism evidence="12 13">
    <name type="scientific">Catalinimonas alkaloidigena</name>
    <dbReference type="NCBI Taxonomy" id="1075417"/>
    <lineage>
        <taxon>Bacteria</taxon>
        <taxon>Pseudomonadati</taxon>
        <taxon>Bacteroidota</taxon>
        <taxon>Cytophagia</taxon>
        <taxon>Cytophagales</taxon>
        <taxon>Catalimonadaceae</taxon>
        <taxon>Catalinimonas</taxon>
    </lineage>
</organism>
<keyword evidence="7 10" id="KW-0472">Membrane</keyword>
<evidence type="ECO:0000256" key="3">
    <source>
        <dbReference type="ARBA" id="ARBA00022692"/>
    </source>
</evidence>
<dbReference type="Proteomes" id="UP000198510">
    <property type="component" value="Unassembled WGS sequence"/>
</dbReference>
<dbReference type="Gene3D" id="1.20.1440.130">
    <property type="entry name" value="VKOR domain"/>
    <property type="match status" value="1"/>
</dbReference>
<comment type="similarity">
    <text evidence="2">Belongs to the VKOR family.</text>
</comment>
<dbReference type="Pfam" id="PF07884">
    <property type="entry name" value="VKOR"/>
    <property type="match status" value="1"/>
</dbReference>
<dbReference type="InterPro" id="IPR012932">
    <property type="entry name" value="VKOR"/>
</dbReference>
<evidence type="ECO:0000256" key="9">
    <source>
        <dbReference type="ARBA" id="ARBA00023284"/>
    </source>
</evidence>
<evidence type="ECO:0000256" key="5">
    <source>
        <dbReference type="ARBA" id="ARBA00022989"/>
    </source>
</evidence>
<name>A0A1G8ZVW5_9BACT</name>
<keyword evidence="3 10" id="KW-0812">Transmembrane</keyword>
<dbReference type="GO" id="GO:0016020">
    <property type="term" value="C:membrane"/>
    <property type="evidence" value="ECO:0007669"/>
    <property type="project" value="UniProtKB-SubCell"/>
</dbReference>
<evidence type="ECO:0000256" key="8">
    <source>
        <dbReference type="ARBA" id="ARBA00023157"/>
    </source>
</evidence>
<proteinExistence type="inferred from homology"/>
<evidence type="ECO:0000256" key="2">
    <source>
        <dbReference type="ARBA" id="ARBA00006214"/>
    </source>
</evidence>
<dbReference type="STRING" id="1075417.SAMN05421823_102106"/>